<dbReference type="Proteomes" id="UP000694700">
    <property type="component" value="Unplaced"/>
</dbReference>
<dbReference type="Gene3D" id="3.60.10.10">
    <property type="entry name" value="Endonuclease/exonuclease/phosphatase"/>
    <property type="match status" value="1"/>
</dbReference>
<evidence type="ECO:0000259" key="2">
    <source>
        <dbReference type="PROSITE" id="PS50878"/>
    </source>
</evidence>
<dbReference type="SUPFAM" id="SSF56672">
    <property type="entry name" value="DNA/RNA polymerases"/>
    <property type="match status" value="1"/>
</dbReference>
<dbReference type="InterPro" id="IPR043502">
    <property type="entry name" value="DNA/RNA_pol_sf"/>
</dbReference>
<evidence type="ECO:0000313" key="3">
    <source>
        <dbReference type="Ensembl" id="ENSCCRP00015053132.1"/>
    </source>
</evidence>
<proteinExistence type="predicted"/>
<name>A0A8C1VKP9_CYPCA</name>
<dbReference type="PANTHER" id="PTHR47027">
    <property type="entry name" value="REVERSE TRANSCRIPTASE DOMAIN-CONTAINING PROTEIN"/>
    <property type="match status" value="1"/>
</dbReference>
<dbReference type="InterPro" id="IPR036691">
    <property type="entry name" value="Endo/exonu/phosph_ase_sf"/>
</dbReference>
<dbReference type="CDD" id="cd09076">
    <property type="entry name" value="L1-EN"/>
    <property type="match status" value="1"/>
</dbReference>
<dbReference type="PROSITE" id="PS50878">
    <property type="entry name" value="RT_POL"/>
    <property type="match status" value="1"/>
</dbReference>
<dbReference type="PANTHER" id="PTHR47027:SF20">
    <property type="entry name" value="REVERSE TRANSCRIPTASE-LIKE PROTEIN WITH RNA-DIRECTED DNA POLYMERASE DOMAIN"/>
    <property type="match status" value="1"/>
</dbReference>
<dbReference type="InterPro" id="IPR000477">
    <property type="entry name" value="RT_dom"/>
</dbReference>
<sequence length="1016" mass="114109">MHGVGFAIQNKLLSSVEKPVPISSRLSSLRLHTNCGPVTIIATYAPTLTSDLDVKELFYNQLSAIVQKTPSTERLMILGDFNARVGANSSAWPDILGNHGYGNMNDNGQRLLELCSTHKLCVPSSFFQGSSSSKVTWRHPRSKRWHQLDHVLVKREHLKEVTHCRSLHSADCDTDHALLRCKLRMVPSKFHYARPKPTPHLDVSTTHAPALQHAFQELLASSFVLSPPHVDISAAWQHFHSVTTKAAFSIFGKRSRSQPDWFKTHASLLLPAIDSKRSARLSYLQHNTRSNKAALKQACCNVQRVTRIAMQAYWSTLCDRIESSASIGNIRGVFEGLKEALGPVPKKSSPLCSLSGELLTDLESQLARWAEHYSLLYAQPVTADTLAITAAVPELSPMSNLDADITIEEVKSAIKALKNNKSPGADGLPPEAYKAGGDVLASVLHHLVVMCWNSGYLPDVLRDANIITIYKNKGDRADCNNFRGISLLSLAGKIFARTILPRLQILADRILPESQCGFRAGHSIADMVFCVRQLQEKCIEQHKPLFLVFVDLTKAFDYVSRSGLFLILQRLGCPPKLLKVVTEFHEGMKATVQSEGTRSEEFKIRCGVKQGCVLAPTLFGIFFSALLRRAFPDDSGILLHTRSSGKLFNLARLRAKSKVRHVLVRELLYADDAAFVAHSEADLQLLCSSFSTACLEFGLQISLKKTVILVQPATLNPTVYINNICLSVVDKFTYLGSTVSNNNNLDAELDMRIGRASSVFGKLSKRVWHNKYLSLLLKVRVYHACVLSTLLYASETWTTYRRHEHRLNAFHFHCLRSILGVCWKDHVPNSVILERTGSSDLYTILRERHLRWTGHIYRMNDTRLPKILLYGELANAPRKHGRPHLRFKDVIKRDLQAFSINLDNWEALANDRPNWHAEIKNGRRVSQEAYKSFLEERRSKREAFLRTRHDGRSSSSSSKQNAKAFDCKDDKDTFEGLRPNIATKGQGSTSNMKTFEIDLKIEVQKEVNAGQSQKVW</sequence>
<accession>A0A8C1VKP9</accession>
<organism evidence="3 4">
    <name type="scientific">Cyprinus carpio</name>
    <name type="common">Common carp</name>
    <dbReference type="NCBI Taxonomy" id="7962"/>
    <lineage>
        <taxon>Eukaryota</taxon>
        <taxon>Metazoa</taxon>
        <taxon>Chordata</taxon>
        <taxon>Craniata</taxon>
        <taxon>Vertebrata</taxon>
        <taxon>Euteleostomi</taxon>
        <taxon>Actinopterygii</taxon>
        <taxon>Neopterygii</taxon>
        <taxon>Teleostei</taxon>
        <taxon>Ostariophysi</taxon>
        <taxon>Cypriniformes</taxon>
        <taxon>Cyprinidae</taxon>
        <taxon>Cyprininae</taxon>
        <taxon>Cyprinus</taxon>
    </lineage>
</organism>
<protein>
    <recommendedName>
        <fullName evidence="2">Reverse transcriptase domain-containing protein</fullName>
    </recommendedName>
</protein>
<reference evidence="3" key="1">
    <citation type="submission" date="2025-08" db="UniProtKB">
        <authorList>
            <consortium name="Ensembl"/>
        </authorList>
    </citation>
    <scope>IDENTIFICATION</scope>
</reference>
<dbReference type="SUPFAM" id="SSF56219">
    <property type="entry name" value="DNase I-like"/>
    <property type="match status" value="1"/>
</dbReference>
<dbReference type="CDD" id="cd01650">
    <property type="entry name" value="RT_nLTR_like"/>
    <property type="match status" value="1"/>
</dbReference>
<dbReference type="AlphaFoldDB" id="A0A8C1VKP9"/>
<feature type="region of interest" description="Disordered" evidence="1">
    <location>
        <begin position="944"/>
        <end position="965"/>
    </location>
</feature>
<evidence type="ECO:0000256" key="1">
    <source>
        <dbReference type="SAM" id="MobiDB-lite"/>
    </source>
</evidence>
<dbReference type="Pfam" id="PF00078">
    <property type="entry name" value="RVT_1"/>
    <property type="match status" value="1"/>
</dbReference>
<dbReference type="Ensembl" id="ENSCCRT00015054904.1">
    <property type="protein sequence ID" value="ENSCCRP00015053132.1"/>
    <property type="gene ID" value="ENSCCRG00015021939.1"/>
</dbReference>
<feature type="domain" description="Reverse transcriptase" evidence="2">
    <location>
        <begin position="450"/>
        <end position="739"/>
    </location>
</feature>
<evidence type="ECO:0000313" key="4">
    <source>
        <dbReference type="Proteomes" id="UP000694700"/>
    </source>
</evidence>